<evidence type="ECO:0000256" key="1">
    <source>
        <dbReference type="ARBA" id="ARBA00022884"/>
    </source>
</evidence>
<dbReference type="InterPro" id="IPR012677">
    <property type="entry name" value="Nucleotide-bd_a/b_plait_sf"/>
</dbReference>
<dbReference type="GO" id="GO:0003729">
    <property type="term" value="F:mRNA binding"/>
    <property type="evidence" value="ECO:0007669"/>
    <property type="project" value="InterPro"/>
</dbReference>
<dbReference type="Gene3D" id="3.30.70.330">
    <property type="match status" value="1"/>
</dbReference>
<evidence type="ECO:0000256" key="3">
    <source>
        <dbReference type="SAM" id="MobiDB-lite"/>
    </source>
</evidence>
<organism evidence="5 6">
    <name type="scientific">Euplotes crassus</name>
    <dbReference type="NCBI Taxonomy" id="5936"/>
    <lineage>
        <taxon>Eukaryota</taxon>
        <taxon>Sar</taxon>
        <taxon>Alveolata</taxon>
        <taxon>Ciliophora</taxon>
        <taxon>Intramacronucleata</taxon>
        <taxon>Spirotrichea</taxon>
        <taxon>Hypotrichia</taxon>
        <taxon>Euplotida</taxon>
        <taxon>Euplotidae</taxon>
        <taxon>Moneuplotes</taxon>
    </lineage>
</organism>
<dbReference type="EMBL" id="CAMPGE010014454">
    <property type="protein sequence ID" value="CAI2373126.1"/>
    <property type="molecule type" value="Genomic_DNA"/>
</dbReference>
<protein>
    <recommendedName>
        <fullName evidence="4">RRM domain-containing protein</fullName>
    </recommendedName>
</protein>
<dbReference type="SUPFAM" id="SSF54928">
    <property type="entry name" value="RNA-binding domain, RBD"/>
    <property type="match status" value="1"/>
</dbReference>
<keyword evidence="6" id="KW-1185">Reference proteome</keyword>
<keyword evidence="1 2" id="KW-0694">RNA-binding</keyword>
<evidence type="ECO:0000256" key="2">
    <source>
        <dbReference type="PROSITE-ProRule" id="PRU00176"/>
    </source>
</evidence>
<evidence type="ECO:0000313" key="6">
    <source>
        <dbReference type="Proteomes" id="UP001295684"/>
    </source>
</evidence>
<dbReference type="PANTHER" id="PTHR47640">
    <property type="entry name" value="TRNA SELENOCYSTEINE 1-ASSOCIATED PROTEIN 1-RELATED-RELATED"/>
    <property type="match status" value="1"/>
</dbReference>
<evidence type="ECO:0000313" key="5">
    <source>
        <dbReference type="EMBL" id="CAI2373126.1"/>
    </source>
</evidence>
<dbReference type="InterPro" id="IPR050825">
    <property type="entry name" value="RBM42_RBP45_47-like"/>
</dbReference>
<gene>
    <name evidence="5" type="ORF">ECRASSUSDP1_LOCUS14464</name>
</gene>
<feature type="domain" description="RRM" evidence="4">
    <location>
        <begin position="14"/>
        <end position="94"/>
    </location>
</feature>
<feature type="region of interest" description="Disordered" evidence="3">
    <location>
        <begin position="182"/>
        <end position="205"/>
    </location>
</feature>
<dbReference type="InterPro" id="IPR000504">
    <property type="entry name" value="RRM_dom"/>
</dbReference>
<proteinExistence type="predicted"/>
<dbReference type="Pfam" id="PF00076">
    <property type="entry name" value="RRM_1"/>
    <property type="match status" value="1"/>
</dbReference>
<evidence type="ECO:0000259" key="4">
    <source>
        <dbReference type="PROSITE" id="PS50102"/>
    </source>
</evidence>
<sequence length="301" mass="34369">MFTESYTLGLADQRTLLIGDLEPWMTERYLGNIFAKISKVVNIKIAKDRISNAPAGYGYIEFLNHEHARSVYERFQDTPLPGISKKFKFTWTSMANTHELGDPIAPAYHKYTYTSSAANVALNEENDEVDLINAAMKLNQNMAGGASDESLSSKFYYHIPDPTITYTTHDLKNYGKDSYQDPNAYQHSEAYPYHQPPSYGSYAPQNTSGQYDYGYGYPQQPCHQGQYPGYPGYQGYDYSSYYAQYQQPQPEPPKVEPDISIKFYEDINAEEITGTPMDDDVIKDKNELEFLTSNKETLFLF</sequence>
<comment type="caution">
    <text evidence="5">The sequence shown here is derived from an EMBL/GenBank/DDBJ whole genome shotgun (WGS) entry which is preliminary data.</text>
</comment>
<dbReference type="Proteomes" id="UP001295684">
    <property type="component" value="Unassembled WGS sequence"/>
</dbReference>
<reference evidence="5" key="1">
    <citation type="submission" date="2023-07" db="EMBL/GenBank/DDBJ databases">
        <authorList>
            <consortium name="AG Swart"/>
            <person name="Singh M."/>
            <person name="Singh A."/>
            <person name="Seah K."/>
            <person name="Emmerich C."/>
        </authorList>
    </citation>
    <scope>NUCLEOTIDE SEQUENCE</scope>
    <source>
        <strain evidence="5">DP1</strain>
    </source>
</reference>
<dbReference type="SMART" id="SM00360">
    <property type="entry name" value="RRM"/>
    <property type="match status" value="1"/>
</dbReference>
<name>A0AAD1XI35_EUPCR</name>
<dbReference type="InterPro" id="IPR035979">
    <property type="entry name" value="RBD_domain_sf"/>
</dbReference>
<dbReference type="AlphaFoldDB" id="A0AAD1XI35"/>
<dbReference type="PROSITE" id="PS50102">
    <property type="entry name" value="RRM"/>
    <property type="match status" value="1"/>
</dbReference>
<accession>A0AAD1XI35</accession>